<accession>A0A133U706</accession>
<dbReference type="Pfam" id="PF00005">
    <property type="entry name" value="ABC_tran"/>
    <property type="match status" value="1"/>
</dbReference>
<keyword evidence="2" id="KW-0813">Transport</keyword>
<dbReference type="InterPro" id="IPR003439">
    <property type="entry name" value="ABC_transporter-like_ATP-bd"/>
</dbReference>
<dbReference type="PROSITE" id="PS50893">
    <property type="entry name" value="ABC_TRANSPORTER_2"/>
    <property type="match status" value="1"/>
</dbReference>
<dbReference type="SUPFAM" id="SSF52540">
    <property type="entry name" value="P-loop containing nucleoside triphosphate hydrolases"/>
    <property type="match status" value="1"/>
</dbReference>
<protein>
    <submittedName>
        <fullName evidence="8">ABC transporter ATP-binding protein</fullName>
    </submittedName>
</protein>
<evidence type="ECO:0000256" key="5">
    <source>
        <dbReference type="ARBA" id="ARBA00022970"/>
    </source>
</evidence>
<dbReference type="EMBL" id="LHXK01000017">
    <property type="protein sequence ID" value="KXA89948.1"/>
    <property type="molecule type" value="Genomic_DNA"/>
</dbReference>
<proteinExistence type="inferred from homology"/>
<feature type="domain" description="ABC transporter" evidence="7">
    <location>
        <begin position="4"/>
        <end position="234"/>
    </location>
</feature>
<dbReference type="InterPro" id="IPR003593">
    <property type="entry name" value="AAA+_ATPase"/>
</dbReference>
<dbReference type="InterPro" id="IPR017871">
    <property type="entry name" value="ABC_transporter-like_CS"/>
</dbReference>
<evidence type="ECO:0000256" key="6">
    <source>
        <dbReference type="SAM" id="MobiDB-lite"/>
    </source>
</evidence>
<dbReference type="PROSITE" id="PS00211">
    <property type="entry name" value="ABC_TRANSPORTER_1"/>
    <property type="match status" value="1"/>
</dbReference>
<dbReference type="SMART" id="SM00382">
    <property type="entry name" value="AAA"/>
    <property type="match status" value="1"/>
</dbReference>
<dbReference type="PANTHER" id="PTHR43820:SF4">
    <property type="entry name" value="HIGH-AFFINITY BRANCHED-CHAIN AMINO ACID TRANSPORT ATP-BINDING PROTEIN LIVF"/>
    <property type="match status" value="1"/>
</dbReference>
<evidence type="ECO:0000313" key="8">
    <source>
        <dbReference type="EMBL" id="KXA89948.1"/>
    </source>
</evidence>
<dbReference type="InterPro" id="IPR052156">
    <property type="entry name" value="BCAA_Transport_ATP-bd_LivF"/>
</dbReference>
<sequence length="257" mass="28089">MNILEVRNLELWVNSNKILDDVSLDIEENRVYAIVGPNGAGKSTLAYSIMGLEGYTGYSGDILFKGESLNGLDISERAEKGITLAWQEPARFEGLTVRKFIKSAASEKSDESVRSAIEKVGMDPDQYLDRAVDKGLSGGERKKIELASILAMEPELVLLDEPDSGIDVASLDRIFEGIELLKEKGSTVILITHSATAHRQAEYAYLMCRGAILDEGPIDDIGSYFEERCIPCDHKNAPEEKEGGIEVDGSQTTVQSG</sequence>
<dbReference type="Proteomes" id="UP000070184">
    <property type="component" value="Unassembled WGS sequence"/>
</dbReference>
<evidence type="ECO:0000256" key="2">
    <source>
        <dbReference type="ARBA" id="ARBA00022448"/>
    </source>
</evidence>
<keyword evidence="5" id="KW-0029">Amino-acid transport</keyword>
<dbReference type="AlphaFoldDB" id="A0A133U706"/>
<evidence type="ECO:0000256" key="1">
    <source>
        <dbReference type="ARBA" id="ARBA00005417"/>
    </source>
</evidence>
<dbReference type="GO" id="GO:0015807">
    <property type="term" value="P:L-amino acid transport"/>
    <property type="evidence" value="ECO:0007669"/>
    <property type="project" value="TreeGrafter"/>
</dbReference>
<dbReference type="GO" id="GO:0015658">
    <property type="term" value="F:branched-chain amino acid transmembrane transporter activity"/>
    <property type="evidence" value="ECO:0007669"/>
    <property type="project" value="TreeGrafter"/>
</dbReference>
<name>A0A133U706_9EURY</name>
<comment type="caution">
    <text evidence="8">The sequence shown here is derived from an EMBL/GenBank/DDBJ whole genome shotgun (WGS) entry which is preliminary data.</text>
</comment>
<comment type="similarity">
    <text evidence="1">Belongs to the ABC transporter superfamily.</text>
</comment>
<evidence type="ECO:0000256" key="4">
    <source>
        <dbReference type="ARBA" id="ARBA00022840"/>
    </source>
</evidence>
<dbReference type="GO" id="GO:0005524">
    <property type="term" value="F:ATP binding"/>
    <property type="evidence" value="ECO:0007669"/>
    <property type="project" value="UniProtKB-KW"/>
</dbReference>
<dbReference type="PATRIC" id="fig|1698260.3.peg.282"/>
<organism evidence="8 9">
    <name type="scientific">candidate division MSBL1 archaeon SCGC-AAA259B11</name>
    <dbReference type="NCBI Taxonomy" id="1698260"/>
    <lineage>
        <taxon>Archaea</taxon>
        <taxon>Methanobacteriati</taxon>
        <taxon>Methanobacteriota</taxon>
        <taxon>candidate division MSBL1</taxon>
    </lineage>
</organism>
<evidence type="ECO:0000313" key="9">
    <source>
        <dbReference type="Proteomes" id="UP000070184"/>
    </source>
</evidence>
<keyword evidence="9" id="KW-1185">Reference proteome</keyword>
<dbReference type="GO" id="GO:0016887">
    <property type="term" value="F:ATP hydrolysis activity"/>
    <property type="evidence" value="ECO:0007669"/>
    <property type="project" value="InterPro"/>
</dbReference>
<evidence type="ECO:0000259" key="7">
    <source>
        <dbReference type="PROSITE" id="PS50893"/>
    </source>
</evidence>
<dbReference type="InterPro" id="IPR027417">
    <property type="entry name" value="P-loop_NTPase"/>
</dbReference>
<feature type="region of interest" description="Disordered" evidence="6">
    <location>
        <begin position="237"/>
        <end position="257"/>
    </location>
</feature>
<dbReference type="Gene3D" id="3.40.50.300">
    <property type="entry name" value="P-loop containing nucleotide triphosphate hydrolases"/>
    <property type="match status" value="1"/>
</dbReference>
<gene>
    <name evidence="8" type="ORF">AKJ61_01815</name>
</gene>
<keyword evidence="3" id="KW-0547">Nucleotide-binding</keyword>
<dbReference type="PANTHER" id="PTHR43820">
    <property type="entry name" value="HIGH-AFFINITY BRANCHED-CHAIN AMINO ACID TRANSPORT ATP-BINDING PROTEIN LIVF"/>
    <property type="match status" value="1"/>
</dbReference>
<keyword evidence="4 8" id="KW-0067">ATP-binding</keyword>
<reference evidence="8 9" key="1">
    <citation type="journal article" date="2016" name="Sci. Rep.">
        <title>Metabolic traits of an uncultured archaeal lineage -MSBL1- from brine pools of the Red Sea.</title>
        <authorList>
            <person name="Mwirichia R."/>
            <person name="Alam I."/>
            <person name="Rashid M."/>
            <person name="Vinu M."/>
            <person name="Ba-Alawi W."/>
            <person name="Anthony Kamau A."/>
            <person name="Kamanda Ngugi D."/>
            <person name="Goker M."/>
            <person name="Klenk H.P."/>
            <person name="Bajic V."/>
            <person name="Stingl U."/>
        </authorList>
    </citation>
    <scope>NUCLEOTIDE SEQUENCE [LARGE SCALE GENOMIC DNA]</scope>
    <source>
        <strain evidence="8">SCGC-AAA259B11</strain>
    </source>
</reference>
<evidence type="ECO:0000256" key="3">
    <source>
        <dbReference type="ARBA" id="ARBA00022741"/>
    </source>
</evidence>